<organism evidence="6 7">
    <name type="scientific">Bacillus mesophilum</name>
    <dbReference type="NCBI Taxonomy" id="1071718"/>
    <lineage>
        <taxon>Bacteria</taxon>
        <taxon>Bacillati</taxon>
        <taxon>Bacillota</taxon>
        <taxon>Bacilli</taxon>
        <taxon>Bacillales</taxon>
        <taxon>Bacillaceae</taxon>
        <taxon>Bacillus</taxon>
    </lineage>
</organism>
<dbReference type="NCBIfam" id="NF001764">
    <property type="entry name" value="PRK00504.1"/>
    <property type="match status" value="1"/>
</dbReference>
<keyword evidence="3 5" id="KW-0687">Ribonucleoprotein</keyword>
<name>A0A7V7RI65_9BACI</name>
<reference evidence="6 7" key="1">
    <citation type="journal article" date="2014" name="Arch. Microbiol.">
        <title>Bacillus mesophilum sp. nov., strain IITR-54T, a novel 4-chlorobiphenyl dechlorinating bacterium.</title>
        <authorList>
            <person name="Manickam N."/>
            <person name="Singh N.K."/>
            <person name="Bajaj A."/>
            <person name="Kumar R.M."/>
            <person name="Kaur G."/>
            <person name="Kaur N."/>
            <person name="Bala M."/>
            <person name="Kumar A."/>
            <person name="Mayilraj S."/>
        </authorList>
    </citation>
    <scope>NUCLEOTIDE SEQUENCE [LARGE SCALE GENOMIC DNA]</scope>
    <source>
        <strain evidence="6 7">IITR-54</strain>
    </source>
</reference>
<proteinExistence type="inferred from homology"/>
<protein>
    <recommendedName>
        <fullName evidence="4 5">Large ribosomal subunit protein bL33</fullName>
    </recommendedName>
</protein>
<comment type="caution">
    <text evidence="6">The sequence shown here is derived from an EMBL/GenBank/DDBJ whole genome shotgun (WGS) entry which is preliminary data.</text>
</comment>
<sequence length="47" mass="5254">MQKKAVLACSQCGKRNYSTSASKDGTRLEFKKFCSTCSAHTVHRETK</sequence>
<dbReference type="Pfam" id="PF00471">
    <property type="entry name" value="Ribosomal_L33"/>
    <property type="match status" value="1"/>
</dbReference>
<keyword evidence="7" id="KW-1185">Reference proteome</keyword>
<accession>A0A7V7RI65</accession>
<dbReference type="SUPFAM" id="SSF57829">
    <property type="entry name" value="Zn-binding ribosomal proteins"/>
    <property type="match status" value="1"/>
</dbReference>
<evidence type="ECO:0000313" key="7">
    <source>
        <dbReference type="Proteomes" id="UP000441354"/>
    </source>
</evidence>
<evidence type="ECO:0000256" key="2">
    <source>
        <dbReference type="ARBA" id="ARBA00022980"/>
    </source>
</evidence>
<dbReference type="Gene3D" id="2.20.28.120">
    <property type="entry name" value="Ribosomal protein L33"/>
    <property type="match status" value="1"/>
</dbReference>
<dbReference type="GO" id="GO:0005840">
    <property type="term" value="C:ribosome"/>
    <property type="evidence" value="ECO:0007669"/>
    <property type="project" value="UniProtKB-KW"/>
</dbReference>
<evidence type="ECO:0000256" key="4">
    <source>
        <dbReference type="ARBA" id="ARBA00035176"/>
    </source>
</evidence>
<dbReference type="HAMAP" id="MF_00294">
    <property type="entry name" value="Ribosomal_bL33"/>
    <property type="match status" value="1"/>
</dbReference>
<dbReference type="InterPro" id="IPR001705">
    <property type="entry name" value="Ribosomal_bL33"/>
</dbReference>
<dbReference type="InterPro" id="IPR011332">
    <property type="entry name" value="Ribosomal_zn-bd"/>
</dbReference>
<dbReference type="Proteomes" id="UP000441354">
    <property type="component" value="Unassembled WGS sequence"/>
</dbReference>
<evidence type="ECO:0000313" key="6">
    <source>
        <dbReference type="EMBL" id="KAB2329669.1"/>
    </source>
</evidence>
<comment type="similarity">
    <text evidence="1 5">Belongs to the bacterial ribosomal protein bL33 family.</text>
</comment>
<dbReference type="RefSeq" id="WP_082851569.1">
    <property type="nucleotide sequence ID" value="NZ_WBOT01000011.1"/>
</dbReference>
<evidence type="ECO:0000256" key="3">
    <source>
        <dbReference type="ARBA" id="ARBA00023274"/>
    </source>
</evidence>
<evidence type="ECO:0000256" key="5">
    <source>
        <dbReference type="HAMAP-Rule" id="MF_00294"/>
    </source>
</evidence>
<dbReference type="NCBIfam" id="TIGR01023">
    <property type="entry name" value="rpmG_bact"/>
    <property type="match status" value="1"/>
</dbReference>
<dbReference type="AlphaFoldDB" id="A0A7V7RI65"/>
<dbReference type="OrthoDB" id="9801333at2"/>
<keyword evidence="2 5" id="KW-0689">Ribosomal protein</keyword>
<dbReference type="GO" id="GO:0003735">
    <property type="term" value="F:structural constituent of ribosome"/>
    <property type="evidence" value="ECO:0007669"/>
    <property type="project" value="InterPro"/>
</dbReference>
<evidence type="ECO:0000256" key="1">
    <source>
        <dbReference type="ARBA" id="ARBA00007596"/>
    </source>
</evidence>
<dbReference type="GO" id="GO:0006412">
    <property type="term" value="P:translation"/>
    <property type="evidence" value="ECO:0007669"/>
    <property type="project" value="UniProtKB-UniRule"/>
</dbReference>
<dbReference type="GO" id="GO:1990904">
    <property type="term" value="C:ribonucleoprotein complex"/>
    <property type="evidence" value="ECO:0007669"/>
    <property type="project" value="UniProtKB-KW"/>
</dbReference>
<dbReference type="GO" id="GO:0005737">
    <property type="term" value="C:cytoplasm"/>
    <property type="evidence" value="ECO:0007669"/>
    <property type="project" value="UniProtKB-ARBA"/>
</dbReference>
<dbReference type="EMBL" id="WBOT01000011">
    <property type="protein sequence ID" value="KAB2329669.1"/>
    <property type="molecule type" value="Genomic_DNA"/>
</dbReference>
<dbReference type="InterPro" id="IPR038584">
    <property type="entry name" value="Ribosomal_bL33_sf"/>
</dbReference>
<gene>
    <name evidence="5 6" type="primary">rpmG</name>
    <name evidence="6" type="ORF">F7732_20950</name>
</gene>